<name>A0A0D3CDM9_BRAOL</name>
<keyword evidence="4" id="KW-1185">Reference proteome</keyword>
<dbReference type="Proteomes" id="UP000032141">
    <property type="component" value="Chromosome C5"/>
</dbReference>
<dbReference type="HOGENOM" id="CLU_060433_0_0_1"/>
<protein>
    <recommendedName>
        <fullName evidence="2">Myb-like domain-containing protein</fullName>
    </recommendedName>
</protein>
<reference evidence="3" key="2">
    <citation type="submission" date="2015-03" db="UniProtKB">
        <authorList>
            <consortium name="EnsemblPlants"/>
        </authorList>
    </citation>
    <scope>IDENTIFICATION</scope>
</reference>
<feature type="domain" description="Myb-like" evidence="2">
    <location>
        <begin position="119"/>
        <end position="188"/>
    </location>
</feature>
<evidence type="ECO:0000256" key="1">
    <source>
        <dbReference type="SAM" id="MobiDB-lite"/>
    </source>
</evidence>
<dbReference type="AlphaFoldDB" id="A0A0D3CDM9"/>
<evidence type="ECO:0000313" key="4">
    <source>
        <dbReference type="Proteomes" id="UP000032141"/>
    </source>
</evidence>
<accession>A0A0D3CDM9</accession>
<dbReference type="PROSITE" id="PS50090">
    <property type="entry name" value="MYB_LIKE"/>
    <property type="match status" value="1"/>
</dbReference>
<dbReference type="InterPro" id="IPR001005">
    <property type="entry name" value="SANT/Myb"/>
</dbReference>
<dbReference type="Pfam" id="PF04827">
    <property type="entry name" value="Plant_tran"/>
    <property type="match status" value="1"/>
</dbReference>
<sequence>MDPNNNPFNTQNSSNYPFNYPNPNNYQFQNQSPNQPQHMPNYGYPPNFFMPSAVSNYRPYYGSMMSYPSQASPYSSAPTGNVADLNVGATDFPELSTQMALGDISGIHEAIPDADDSTPARRRSPKWTTEQNLVLLSVWIKFGTNSIIGKNQKGESYWGKIAEYCNEHCSFNPPRDGEACRNHYNYVNKSVNKWVGAYDNAKRMHQSGWSEDDVLAKAHELYSSAGKGSFKYIKEWLAIRDQPRYGSQVGGNTGSGSSGSKRSRESDASDSNSVGSSARPMGRDAAKKKAKKKGKGASLEVVNEEWNEFKEFKAQELDRLPQSEPDKLFAQRQEACRKDIERAFGVLQARFKIIREPARLWDIADLAIIMRSCIILHNMIVEDERETYAQHWTDYDQS</sequence>
<dbReference type="PANTHER" id="PTHR45023:SF13">
    <property type="entry name" value="PUTATIVE-RELATED"/>
    <property type="match status" value="1"/>
</dbReference>
<dbReference type="InterPro" id="IPR006912">
    <property type="entry name" value="Harbinger_derived_prot"/>
</dbReference>
<dbReference type="Gramene" id="Bo5g048760.1">
    <property type="protein sequence ID" value="Bo5g048760.1"/>
    <property type="gene ID" value="Bo5g048760"/>
</dbReference>
<organism evidence="3 4">
    <name type="scientific">Brassica oleracea var. oleracea</name>
    <dbReference type="NCBI Taxonomy" id="109376"/>
    <lineage>
        <taxon>Eukaryota</taxon>
        <taxon>Viridiplantae</taxon>
        <taxon>Streptophyta</taxon>
        <taxon>Embryophyta</taxon>
        <taxon>Tracheophyta</taxon>
        <taxon>Spermatophyta</taxon>
        <taxon>Magnoliopsida</taxon>
        <taxon>eudicotyledons</taxon>
        <taxon>Gunneridae</taxon>
        <taxon>Pentapetalae</taxon>
        <taxon>rosids</taxon>
        <taxon>malvids</taxon>
        <taxon>Brassicales</taxon>
        <taxon>Brassicaceae</taxon>
        <taxon>Brassiceae</taxon>
        <taxon>Brassica</taxon>
    </lineage>
</organism>
<proteinExistence type="predicted"/>
<feature type="region of interest" description="Disordered" evidence="1">
    <location>
        <begin position="1"/>
        <end position="40"/>
    </location>
</feature>
<feature type="compositionally biased region" description="Low complexity" evidence="1">
    <location>
        <begin position="269"/>
        <end position="278"/>
    </location>
</feature>
<evidence type="ECO:0000313" key="3">
    <source>
        <dbReference type="EnsemblPlants" id="Bo5g048760.1"/>
    </source>
</evidence>
<feature type="region of interest" description="Disordered" evidence="1">
    <location>
        <begin position="244"/>
        <end position="294"/>
    </location>
</feature>
<reference evidence="3 4" key="1">
    <citation type="journal article" date="2014" name="Genome Biol.">
        <title>Transcriptome and methylome profiling reveals relics of genome dominance in the mesopolyploid Brassica oleracea.</title>
        <authorList>
            <person name="Parkin I.A."/>
            <person name="Koh C."/>
            <person name="Tang H."/>
            <person name="Robinson S.J."/>
            <person name="Kagale S."/>
            <person name="Clarke W.E."/>
            <person name="Town C.D."/>
            <person name="Nixon J."/>
            <person name="Krishnakumar V."/>
            <person name="Bidwell S.L."/>
            <person name="Denoeud F."/>
            <person name="Belcram H."/>
            <person name="Links M.G."/>
            <person name="Just J."/>
            <person name="Clarke C."/>
            <person name="Bender T."/>
            <person name="Huebert T."/>
            <person name="Mason A.S."/>
            <person name="Pires J.C."/>
            <person name="Barker G."/>
            <person name="Moore J."/>
            <person name="Walley P.G."/>
            <person name="Manoli S."/>
            <person name="Batley J."/>
            <person name="Edwards D."/>
            <person name="Nelson M.N."/>
            <person name="Wang X."/>
            <person name="Paterson A.H."/>
            <person name="King G."/>
            <person name="Bancroft I."/>
            <person name="Chalhoub B."/>
            <person name="Sharpe A.G."/>
        </authorList>
    </citation>
    <scope>NUCLEOTIDE SEQUENCE</scope>
    <source>
        <strain evidence="3 4">cv. TO1000</strain>
    </source>
</reference>
<feature type="compositionally biased region" description="Gly residues" evidence="1">
    <location>
        <begin position="248"/>
        <end position="257"/>
    </location>
</feature>
<dbReference type="EnsemblPlants" id="Bo5g048760.1">
    <property type="protein sequence ID" value="Bo5g048760.1"/>
    <property type="gene ID" value="Bo5g048760"/>
</dbReference>
<dbReference type="STRING" id="109376.A0A0D3CDM9"/>
<dbReference type="OMA" id="RNHYNYV"/>
<feature type="compositionally biased region" description="Low complexity" evidence="1">
    <location>
        <begin position="1"/>
        <end position="37"/>
    </location>
</feature>
<evidence type="ECO:0000259" key="2">
    <source>
        <dbReference type="PROSITE" id="PS50090"/>
    </source>
</evidence>
<dbReference type="PANTHER" id="PTHR45023">
    <property type="match status" value="1"/>
</dbReference>